<sequence>MADDKWFCTIDVPNVETAAYLAAILAPDLNEYVSCKENSISKIATAHFAGGKKGMSAAYAKILKGKVDVRKTLARRLQDAGAHWGQDAPWLEPQAPREINGEEVIYSAGGIIIGCKELVLEEMREMVKKCEGMA</sequence>
<reference evidence="1" key="1">
    <citation type="journal article" date="2015" name="Nature">
        <title>Complex archaea that bridge the gap between prokaryotes and eukaryotes.</title>
        <authorList>
            <person name="Spang A."/>
            <person name="Saw J.H."/>
            <person name="Jorgensen S.L."/>
            <person name="Zaremba-Niedzwiedzka K."/>
            <person name="Martijn J."/>
            <person name="Lind A.E."/>
            <person name="van Eijk R."/>
            <person name="Schleper C."/>
            <person name="Guy L."/>
            <person name="Ettema T.J."/>
        </authorList>
    </citation>
    <scope>NUCLEOTIDE SEQUENCE</scope>
</reference>
<protein>
    <submittedName>
        <fullName evidence="1">Uncharacterized protein</fullName>
    </submittedName>
</protein>
<accession>A0A0F9QIX0</accession>
<dbReference type="AlphaFoldDB" id="A0A0F9QIX0"/>
<gene>
    <name evidence="1" type="ORF">LCGC14_1089020</name>
</gene>
<proteinExistence type="predicted"/>
<dbReference type="EMBL" id="LAZR01004824">
    <property type="protein sequence ID" value="KKN05258.1"/>
    <property type="molecule type" value="Genomic_DNA"/>
</dbReference>
<organism evidence="1">
    <name type="scientific">marine sediment metagenome</name>
    <dbReference type="NCBI Taxonomy" id="412755"/>
    <lineage>
        <taxon>unclassified sequences</taxon>
        <taxon>metagenomes</taxon>
        <taxon>ecological metagenomes</taxon>
    </lineage>
</organism>
<name>A0A0F9QIX0_9ZZZZ</name>
<evidence type="ECO:0000313" key="1">
    <source>
        <dbReference type="EMBL" id="KKN05258.1"/>
    </source>
</evidence>
<comment type="caution">
    <text evidence="1">The sequence shown here is derived from an EMBL/GenBank/DDBJ whole genome shotgun (WGS) entry which is preliminary data.</text>
</comment>